<dbReference type="InterPro" id="IPR036852">
    <property type="entry name" value="Peptidase_S8/S53_dom_sf"/>
</dbReference>
<dbReference type="InterPro" id="IPR050131">
    <property type="entry name" value="Peptidase_S8_subtilisin-like"/>
</dbReference>
<evidence type="ECO:0000256" key="1">
    <source>
        <dbReference type="ARBA" id="ARBA00011073"/>
    </source>
</evidence>
<dbReference type="AlphaFoldDB" id="A0A8U0HY38"/>
<organism evidence="8 9">
    <name type="scientific">Halorussus limi</name>
    <dbReference type="NCBI Taxonomy" id="2938695"/>
    <lineage>
        <taxon>Archaea</taxon>
        <taxon>Methanobacteriati</taxon>
        <taxon>Methanobacteriota</taxon>
        <taxon>Stenosarchaea group</taxon>
        <taxon>Halobacteria</taxon>
        <taxon>Halobacteriales</taxon>
        <taxon>Haladaptataceae</taxon>
        <taxon>Halorussus</taxon>
    </lineage>
</organism>
<dbReference type="Proteomes" id="UP000830729">
    <property type="component" value="Chromosome"/>
</dbReference>
<dbReference type="EMBL" id="CP096659">
    <property type="protein sequence ID" value="UPV75827.1"/>
    <property type="molecule type" value="Genomic_DNA"/>
</dbReference>
<dbReference type="Pfam" id="PF00082">
    <property type="entry name" value="Peptidase_S8"/>
    <property type="match status" value="1"/>
</dbReference>
<feature type="active site" description="Charge relay system" evidence="5">
    <location>
        <position position="365"/>
    </location>
</feature>
<evidence type="ECO:0000259" key="7">
    <source>
        <dbReference type="Pfam" id="PF00082"/>
    </source>
</evidence>
<name>A0A8U0HY38_9EURY</name>
<evidence type="ECO:0000313" key="8">
    <source>
        <dbReference type="EMBL" id="UPV75827.1"/>
    </source>
</evidence>
<dbReference type="SUPFAM" id="SSF52743">
    <property type="entry name" value="Subtilisin-like"/>
    <property type="match status" value="1"/>
</dbReference>
<dbReference type="RefSeq" id="WP_248651864.1">
    <property type="nucleotide sequence ID" value="NZ_CP096659.1"/>
</dbReference>
<dbReference type="PANTHER" id="PTHR43806:SF11">
    <property type="entry name" value="CEREVISIN-RELATED"/>
    <property type="match status" value="1"/>
</dbReference>
<comment type="similarity">
    <text evidence="1 5">Belongs to the peptidase S8 family.</text>
</comment>
<feature type="active site" description="Charge relay system" evidence="5">
    <location>
        <position position="70"/>
    </location>
</feature>
<sequence>MDSPASRRALAVVVLGVAVLAGGLGLLAVSLSADGGQSATPTEVRDVGPTVSALHDAGVTGENVTVGVVDVTGFSTGARALRGRVVDARAFGSDTSVYGDGGTHGTAAAETVARIAPDADLYLATVDSPKSYRRAVGWLVARNVDVVVAPVSFYGMPGDGTSAVAEVAQSATERGTVFVSPAGNLARSHWSGQYRPAKGGTLAFGNGTRNYLRGGGRDVTVWLSWDDAHREQDYTADLYWTDGNERRLVARSVPYPGDGVPNERIVARVQSGTYYVEVRGPPNATDARLELSSPTHQFRYARAAGSVVAPASATKVVSVGAYDARAGRVEPYSSRGPTPDDRNGVDLVAPSHPDVTDVEGFDGSSAAAAYAGGIAALVRDANPGLAPPQVERRLKETAVDVGDRGPEPVTGHGRLRPLGAVGVERNGTA</sequence>
<keyword evidence="9" id="KW-1185">Reference proteome</keyword>
<feature type="region of interest" description="Disordered" evidence="6">
    <location>
        <begin position="397"/>
        <end position="429"/>
    </location>
</feature>
<feature type="active site" description="Charge relay system" evidence="5">
    <location>
        <position position="104"/>
    </location>
</feature>
<dbReference type="GO" id="GO:0006508">
    <property type="term" value="P:proteolysis"/>
    <property type="evidence" value="ECO:0007669"/>
    <property type="project" value="UniProtKB-KW"/>
</dbReference>
<evidence type="ECO:0000256" key="5">
    <source>
        <dbReference type="PROSITE-ProRule" id="PRU01240"/>
    </source>
</evidence>
<evidence type="ECO:0000256" key="2">
    <source>
        <dbReference type="ARBA" id="ARBA00022670"/>
    </source>
</evidence>
<evidence type="ECO:0000256" key="4">
    <source>
        <dbReference type="ARBA" id="ARBA00022825"/>
    </source>
</evidence>
<dbReference type="GeneID" id="72184960"/>
<feature type="domain" description="Peptidase S8/S53" evidence="7">
    <location>
        <begin position="304"/>
        <end position="413"/>
    </location>
</feature>
<dbReference type="InterPro" id="IPR000209">
    <property type="entry name" value="Peptidase_S8/S53_dom"/>
</dbReference>
<protein>
    <submittedName>
        <fullName evidence="8">S8 family serine peptidase</fullName>
    </submittedName>
</protein>
<keyword evidence="2 5" id="KW-0645">Protease</keyword>
<evidence type="ECO:0000256" key="3">
    <source>
        <dbReference type="ARBA" id="ARBA00022801"/>
    </source>
</evidence>
<proteinExistence type="inferred from homology"/>
<gene>
    <name evidence="8" type="ORF">M0R89_07135</name>
</gene>
<keyword evidence="4 5" id="KW-0720">Serine protease</keyword>
<reference evidence="8 9" key="1">
    <citation type="submission" date="2022-04" db="EMBL/GenBank/DDBJ databases">
        <title>Diverse halophilic archaea isolated from saline environments.</title>
        <authorList>
            <person name="Cui H.-L."/>
        </authorList>
    </citation>
    <scope>NUCLEOTIDE SEQUENCE [LARGE SCALE GENOMIC DNA]</scope>
    <source>
        <strain evidence="8 9">XZYJT49</strain>
    </source>
</reference>
<dbReference type="Gene3D" id="3.40.50.200">
    <property type="entry name" value="Peptidase S8/S53 domain"/>
    <property type="match status" value="2"/>
</dbReference>
<keyword evidence="3 5" id="KW-0378">Hydrolase</keyword>
<feature type="compositionally biased region" description="Basic and acidic residues" evidence="6">
    <location>
        <begin position="397"/>
        <end position="406"/>
    </location>
</feature>
<dbReference type="GO" id="GO:0004252">
    <property type="term" value="F:serine-type endopeptidase activity"/>
    <property type="evidence" value="ECO:0007669"/>
    <property type="project" value="UniProtKB-UniRule"/>
</dbReference>
<dbReference type="PROSITE" id="PS51892">
    <property type="entry name" value="SUBTILASE"/>
    <property type="match status" value="1"/>
</dbReference>
<evidence type="ECO:0000313" key="9">
    <source>
        <dbReference type="Proteomes" id="UP000830729"/>
    </source>
</evidence>
<accession>A0A8U0HY38</accession>
<evidence type="ECO:0000256" key="6">
    <source>
        <dbReference type="SAM" id="MobiDB-lite"/>
    </source>
</evidence>
<dbReference type="PANTHER" id="PTHR43806">
    <property type="entry name" value="PEPTIDASE S8"/>
    <property type="match status" value="1"/>
</dbReference>
<dbReference type="KEGG" id="halx:M0R89_07135"/>